<dbReference type="VEuPathDB" id="TriTrypDB:TcIL3000_10_190"/>
<evidence type="ECO:0000313" key="1">
    <source>
        <dbReference type="EMBL" id="CCC93260.1"/>
    </source>
</evidence>
<organism evidence="1">
    <name type="scientific">Trypanosoma congolense (strain IL3000)</name>
    <dbReference type="NCBI Taxonomy" id="1068625"/>
    <lineage>
        <taxon>Eukaryota</taxon>
        <taxon>Discoba</taxon>
        <taxon>Euglenozoa</taxon>
        <taxon>Kinetoplastea</taxon>
        <taxon>Metakinetoplastina</taxon>
        <taxon>Trypanosomatida</taxon>
        <taxon>Trypanosomatidae</taxon>
        <taxon>Trypanosoma</taxon>
        <taxon>Nannomonas</taxon>
    </lineage>
</organism>
<protein>
    <submittedName>
        <fullName evidence="1">Uncharacterized protein TCIL3000_10_190</fullName>
    </submittedName>
</protein>
<accession>G0UV46</accession>
<dbReference type="AlphaFoldDB" id="G0UV46"/>
<reference evidence="1" key="1">
    <citation type="journal article" date="2012" name="Proc. Natl. Acad. Sci. U.S.A.">
        <title>Antigenic diversity is generated by distinct evolutionary mechanisms in African trypanosome species.</title>
        <authorList>
            <person name="Jackson A.P."/>
            <person name="Berry A."/>
            <person name="Aslett M."/>
            <person name="Allison H.C."/>
            <person name="Burton P."/>
            <person name="Vavrova-Anderson J."/>
            <person name="Brown R."/>
            <person name="Browne H."/>
            <person name="Corton N."/>
            <person name="Hauser H."/>
            <person name="Gamble J."/>
            <person name="Gilderthorp R."/>
            <person name="Marcello L."/>
            <person name="McQuillan J."/>
            <person name="Otto T.D."/>
            <person name="Quail M.A."/>
            <person name="Sanders M.J."/>
            <person name="van Tonder A."/>
            <person name="Ginger M.L."/>
            <person name="Field M.C."/>
            <person name="Barry J.D."/>
            <person name="Hertz-Fowler C."/>
            <person name="Berriman M."/>
        </authorList>
    </citation>
    <scope>NUCLEOTIDE SEQUENCE</scope>
    <source>
        <strain evidence="1">IL3000</strain>
    </source>
</reference>
<sequence>MEEVRRWASDICSGDIAEAMKGRQALGRFMAPENLLEMWRGDSKEMALKLLSEAETTGSPEVYALLGESLRRLFDPHTGRAVAEEFLLLDDSFIVLRFILSAVAHEDVMRAGRLRDALVGLLGVLPVGLGPAAGKLFDASLRNERVLRLFDENHPQSDENAKVCSFLSLNTSLLSFIADSTLDAFENDPLLVANYLVVCGIISRYAEMPKMLIDRIGKELAIGVDSFIFPFVCRACAIVISNHEANASKFAGMWCAAVATHLAVREPGAREAIYDIFGAASSTLAGWSAARDFVQCDDMVVGLKLNKLRDCVLSFMSALVQFPHVPAELFSQPLLSTAWQLRTSLDESVRQNLWEFVVRSLLRESLIPVMLPLCVSYLCSSSEENVIAIRALQLEAAKCLADSSELPPEMFERLQRYISRGLYPPGSVGVEALPR</sequence>
<proteinExistence type="predicted"/>
<dbReference type="EMBL" id="HE575323">
    <property type="protein sequence ID" value="CCC93260.1"/>
    <property type="molecule type" value="Genomic_DNA"/>
</dbReference>
<gene>
    <name evidence="1" type="ORF">TCIL3000_10_190</name>
</gene>
<name>G0UV46_TRYCI</name>